<dbReference type="Proteomes" id="UP000680656">
    <property type="component" value="Chromosome"/>
</dbReference>
<sequence length="167" mass="18565">MEIIQDNSGSKPSGDLVPDSDLLIFLVQDVRIGIPAVMIDHVFRMVAVTPLHEAPPGIIGIINYHGEIFPVFSFRKYFSLQNKSLSPKDYLLIVQSERSLAIIADYIEGVFNLSGEIIPPEKIDPGIQGITGFYRCKDGLLVVTHPQDLISLTDQKKIQAMKEFLAI</sequence>
<dbReference type="GeneID" id="65565153"/>
<dbReference type="InterPro" id="IPR036061">
    <property type="entry name" value="CheW-like_dom_sf"/>
</dbReference>
<protein>
    <submittedName>
        <fullName evidence="2">Chemotaxis protein CheW</fullName>
    </submittedName>
</protein>
<dbReference type="Gene3D" id="2.30.30.40">
    <property type="entry name" value="SH3 Domains"/>
    <property type="match status" value="1"/>
</dbReference>
<evidence type="ECO:0000313" key="2">
    <source>
        <dbReference type="EMBL" id="QVV87463.1"/>
    </source>
</evidence>
<reference evidence="2 3" key="1">
    <citation type="submission" date="2021-05" db="EMBL/GenBank/DDBJ databases">
        <title>A novel Methanospirillum isolate from a pyrite-forming mixed culture.</title>
        <authorList>
            <person name="Bunk B."/>
            <person name="Sproer C."/>
            <person name="Spring S."/>
            <person name="Pester M."/>
        </authorList>
    </citation>
    <scope>NUCLEOTIDE SEQUENCE [LARGE SCALE GENOMIC DNA]</scope>
    <source>
        <strain evidence="2 3">J.3.6.1-F.2.7.3</strain>
    </source>
</reference>
<dbReference type="Pfam" id="PF01584">
    <property type="entry name" value="CheW"/>
    <property type="match status" value="1"/>
</dbReference>
<evidence type="ECO:0000259" key="1">
    <source>
        <dbReference type="PROSITE" id="PS50851"/>
    </source>
</evidence>
<accession>A0A8E7EFP0</accession>
<proteinExistence type="predicted"/>
<keyword evidence="3" id="KW-1185">Reference proteome</keyword>
<dbReference type="AlphaFoldDB" id="A0A8E7EFP0"/>
<dbReference type="PROSITE" id="PS50851">
    <property type="entry name" value="CHEW"/>
    <property type="match status" value="1"/>
</dbReference>
<dbReference type="PANTHER" id="PTHR22617:SF23">
    <property type="entry name" value="CHEMOTAXIS PROTEIN CHEW"/>
    <property type="match status" value="1"/>
</dbReference>
<feature type="domain" description="CheW-like" evidence="1">
    <location>
        <begin position="19"/>
        <end position="155"/>
    </location>
</feature>
<dbReference type="Gene3D" id="2.40.50.180">
    <property type="entry name" value="CheA-289, Domain 4"/>
    <property type="match status" value="1"/>
</dbReference>
<dbReference type="PANTHER" id="PTHR22617">
    <property type="entry name" value="CHEMOTAXIS SENSOR HISTIDINE KINASE-RELATED"/>
    <property type="match status" value="1"/>
</dbReference>
<dbReference type="GO" id="GO:0005829">
    <property type="term" value="C:cytosol"/>
    <property type="evidence" value="ECO:0007669"/>
    <property type="project" value="TreeGrafter"/>
</dbReference>
<dbReference type="InterPro" id="IPR039315">
    <property type="entry name" value="CheW"/>
</dbReference>
<gene>
    <name evidence="2" type="ORF">KHC33_08730</name>
</gene>
<dbReference type="RefSeq" id="WP_214418284.1">
    <property type="nucleotide sequence ID" value="NZ_CP075546.1"/>
</dbReference>
<organism evidence="2 3">
    <name type="scientific">Methanospirillum purgamenti</name>
    <dbReference type="NCBI Taxonomy" id="2834276"/>
    <lineage>
        <taxon>Archaea</taxon>
        <taxon>Methanobacteriati</taxon>
        <taxon>Methanobacteriota</taxon>
        <taxon>Stenosarchaea group</taxon>
        <taxon>Methanomicrobia</taxon>
        <taxon>Methanomicrobiales</taxon>
        <taxon>Methanospirillaceae</taxon>
        <taxon>Methanospirillum</taxon>
    </lineage>
</organism>
<name>A0A8E7EFP0_9EURY</name>
<dbReference type="InterPro" id="IPR002545">
    <property type="entry name" value="CheW-lke_dom"/>
</dbReference>
<evidence type="ECO:0000313" key="3">
    <source>
        <dbReference type="Proteomes" id="UP000680656"/>
    </source>
</evidence>
<dbReference type="SUPFAM" id="SSF50341">
    <property type="entry name" value="CheW-like"/>
    <property type="match status" value="1"/>
</dbReference>
<dbReference type="GO" id="GO:0007165">
    <property type="term" value="P:signal transduction"/>
    <property type="evidence" value="ECO:0007669"/>
    <property type="project" value="InterPro"/>
</dbReference>
<dbReference type="EMBL" id="CP075546">
    <property type="protein sequence ID" value="QVV87463.1"/>
    <property type="molecule type" value="Genomic_DNA"/>
</dbReference>
<dbReference type="SMART" id="SM00260">
    <property type="entry name" value="CheW"/>
    <property type="match status" value="1"/>
</dbReference>
<dbReference type="KEGG" id="mrtj:KHC33_08730"/>
<dbReference type="GO" id="GO:0006935">
    <property type="term" value="P:chemotaxis"/>
    <property type="evidence" value="ECO:0007669"/>
    <property type="project" value="InterPro"/>
</dbReference>